<gene>
    <name evidence="11" type="ORF">GCM10010411_79170</name>
</gene>
<dbReference type="InterPro" id="IPR004236">
    <property type="entry name" value="Pept_S1_alpha_lytic"/>
</dbReference>
<evidence type="ECO:0000256" key="6">
    <source>
        <dbReference type="ARBA" id="ARBA00023145"/>
    </source>
</evidence>
<keyword evidence="4" id="KW-0378">Hydrolase</keyword>
<evidence type="ECO:0000259" key="10">
    <source>
        <dbReference type="Pfam" id="PF02983"/>
    </source>
</evidence>
<evidence type="ECO:0000256" key="5">
    <source>
        <dbReference type="ARBA" id="ARBA00022825"/>
    </source>
</evidence>
<protein>
    <submittedName>
        <fullName evidence="11">S1 family peptidase</fullName>
    </submittedName>
</protein>
<feature type="domain" description="Peptidase S1" evidence="9">
    <location>
        <begin position="212"/>
        <end position="365"/>
    </location>
</feature>
<dbReference type="Proteomes" id="UP001501509">
    <property type="component" value="Unassembled WGS sequence"/>
</dbReference>
<accession>A0ABP6D2H1</accession>
<sequence length="385" mass="38985">MRRSMTIAAITAAGLAAAFSAVPPSAQGAEAAQAAPPALTAQAGAAATSDRDERAKLAAALEKRLGARTAGSYLDKGTGKLVVTVTDGSAAQSVRAAGATPRTVTRSRTDLEKATASLERSARISGTAWGVDPATNQVVISVDETVKGAKLAKVKAAAGKLGGAARVVSANGKLSTLANPIMLDGTAIYTALTRCSLGFNAFPVGQAGKDGPHYFLTAGHCTQSGLPWFADKNTSSFLGNTKASTFGPAGDYGMVGYEADGIHVFGTVAGSMEKIEGYDLAYVGQSVERSGSTTGVRSGRVTALNVTANYDQATVHGLIQTNACAEPGDSGGPLYSDGMGLGLTSGGSGNCSSGGTTYYQPVAPVMEKHGLEMWDCAVNEPHPCP</sequence>
<keyword evidence="3 8" id="KW-0732">Signal</keyword>
<evidence type="ECO:0000256" key="1">
    <source>
        <dbReference type="ARBA" id="ARBA00007664"/>
    </source>
</evidence>
<dbReference type="CDD" id="cd21112">
    <property type="entry name" value="alphaLP-like"/>
    <property type="match status" value="1"/>
</dbReference>
<dbReference type="PROSITE" id="PS00134">
    <property type="entry name" value="TRYPSIN_HIS"/>
    <property type="match status" value="1"/>
</dbReference>
<evidence type="ECO:0000256" key="2">
    <source>
        <dbReference type="ARBA" id="ARBA00022670"/>
    </source>
</evidence>
<evidence type="ECO:0000313" key="11">
    <source>
        <dbReference type="EMBL" id="GAA2629683.1"/>
    </source>
</evidence>
<dbReference type="PIRSF" id="PIRSF001134">
    <property type="entry name" value="Streptogrisin"/>
    <property type="match status" value="1"/>
</dbReference>
<feature type="domain" description="Peptidase S1A alpha-lytic prodomain" evidence="10">
    <location>
        <begin position="106"/>
        <end position="161"/>
    </location>
</feature>
<evidence type="ECO:0000256" key="8">
    <source>
        <dbReference type="SAM" id="SignalP"/>
    </source>
</evidence>
<keyword evidence="12" id="KW-1185">Reference proteome</keyword>
<keyword evidence="2" id="KW-0645">Protease</keyword>
<dbReference type="PRINTS" id="PR00861">
    <property type="entry name" value="ALYTICPTASE"/>
</dbReference>
<comment type="caution">
    <text evidence="11">The sequence shown here is derived from an EMBL/GenBank/DDBJ whole genome shotgun (WGS) entry which is preliminary data.</text>
</comment>
<dbReference type="InterPro" id="IPR043504">
    <property type="entry name" value="Peptidase_S1_PA_chymotrypsin"/>
</dbReference>
<feature type="chain" id="PRO_5047161423" evidence="8">
    <location>
        <begin position="29"/>
        <end position="385"/>
    </location>
</feature>
<proteinExistence type="inferred from homology"/>
<evidence type="ECO:0000256" key="7">
    <source>
        <dbReference type="ARBA" id="ARBA00023157"/>
    </source>
</evidence>
<reference evidence="12" key="1">
    <citation type="journal article" date="2019" name="Int. J. Syst. Evol. Microbiol.">
        <title>The Global Catalogue of Microorganisms (GCM) 10K type strain sequencing project: providing services to taxonomists for standard genome sequencing and annotation.</title>
        <authorList>
            <consortium name="The Broad Institute Genomics Platform"/>
            <consortium name="The Broad Institute Genome Sequencing Center for Infectious Disease"/>
            <person name="Wu L."/>
            <person name="Ma J."/>
        </authorList>
    </citation>
    <scope>NUCLEOTIDE SEQUENCE [LARGE SCALE GENOMIC DNA]</scope>
    <source>
        <strain evidence="12">JCM 6833</strain>
    </source>
</reference>
<keyword evidence="7" id="KW-1015">Disulfide bond</keyword>
<dbReference type="PROSITE" id="PS00135">
    <property type="entry name" value="TRYPSIN_SER"/>
    <property type="match status" value="1"/>
</dbReference>
<dbReference type="RefSeq" id="WP_344547635.1">
    <property type="nucleotide sequence ID" value="NZ_BAAATD010000014.1"/>
</dbReference>
<keyword evidence="6" id="KW-0865">Zymogen</keyword>
<dbReference type="InterPro" id="IPR009003">
    <property type="entry name" value="Peptidase_S1_PA"/>
</dbReference>
<dbReference type="InterPro" id="IPR001254">
    <property type="entry name" value="Trypsin_dom"/>
</dbReference>
<evidence type="ECO:0000259" key="9">
    <source>
        <dbReference type="Pfam" id="PF00089"/>
    </source>
</evidence>
<name>A0ABP6D2H1_9ACTN</name>
<dbReference type="Gene3D" id="3.30.300.50">
    <property type="match status" value="1"/>
</dbReference>
<dbReference type="SUPFAM" id="SSF50494">
    <property type="entry name" value="Trypsin-like serine proteases"/>
    <property type="match status" value="1"/>
</dbReference>
<dbReference type="EMBL" id="BAAATD010000014">
    <property type="protein sequence ID" value="GAA2629683.1"/>
    <property type="molecule type" value="Genomic_DNA"/>
</dbReference>
<evidence type="ECO:0000313" key="12">
    <source>
        <dbReference type="Proteomes" id="UP001501509"/>
    </source>
</evidence>
<comment type="similarity">
    <text evidence="1">Belongs to the peptidase S1 family.</text>
</comment>
<dbReference type="Gene3D" id="2.40.10.10">
    <property type="entry name" value="Trypsin-like serine proteases"/>
    <property type="match status" value="2"/>
</dbReference>
<feature type="signal peptide" evidence="8">
    <location>
        <begin position="1"/>
        <end position="28"/>
    </location>
</feature>
<dbReference type="Pfam" id="PF02983">
    <property type="entry name" value="Pro_Al_protease"/>
    <property type="match status" value="1"/>
</dbReference>
<keyword evidence="5" id="KW-0720">Serine protease</keyword>
<organism evidence="11 12">
    <name type="scientific">Actinomadura fulvescens</name>
    <dbReference type="NCBI Taxonomy" id="46160"/>
    <lineage>
        <taxon>Bacteria</taxon>
        <taxon>Bacillati</taxon>
        <taxon>Actinomycetota</taxon>
        <taxon>Actinomycetes</taxon>
        <taxon>Streptosporangiales</taxon>
        <taxon>Thermomonosporaceae</taxon>
        <taxon>Actinomadura</taxon>
    </lineage>
</organism>
<dbReference type="InterPro" id="IPR001316">
    <property type="entry name" value="Pept_S1A_streptogrisin"/>
</dbReference>
<evidence type="ECO:0000256" key="4">
    <source>
        <dbReference type="ARBA" id="ARBA00022801"/>
    </source>
</evidence>
<dbReference type="InterPro" id="IPR035070">
    <property type="entry name" value="Streptogrisin_prodomain"/>
</dbReference>
<dbReference type="Pfam" id="PF00089">
    <property type="entry name" value="Trypsin"/>
    <property type="match status" value="1"/>
</dbReference>
<dbReference type="InterPro" id="IPR018114">
    <property type="entry name" value="TRYPSIN_HIS"/>
</dbReference>
<evidence type="ECO:0000256" key="3">
    <source>
        <dbReference type="ARBA" id="ARBA00022729"/>
    </source>
</evidence>
<dbReference type="InterPro" id="IPR033116">
    <property type="entry name" value="TRYPSIN_SER"/>
</dbReference>